<name>A0A7D5VYD3_PSEPU</name>
<organism evidence="1 2">
    <name type="scientific">Pseudomonas putida</name>
    <name type="common">Arthrobacter siderocapsulatus</name>
    <dbReference type="NCBI Taxonomy" id="303"/>
    <lineage>
        <taxon>Bacteria</taxon>
        <taxon>Pseudomonadati</taxon>
        <taxon>Pseudomonadota</taxon>
        <taxon>Gammaproteobacteria</taxon>
        <taxon>Pseudomonadales</taxon>
        <taxon>Pseudomonadaceae</taxon>
        <taxon>Pseudomonas</taxon>
    </lineage>
</organism>
<dbReference type="AlphaFoldDB" id="A0A7D5VYD3"/>
<protein>
    <recommendedName>
        <fullName evidence="3">Essential protein Yae1 N-terminal domain-containing protein</fullName>
    </recommendedName>
</protein>
<reference evidence="1 2" key="1">
    <citation type="journal article" date="2009" name="Mikrobiologiia">
        <title>[Phenanthren biodegradation and interaction of Pseudomonas putida BS3701 and Burkholderia sp.BS3702 in plant rhizosphere].</title>
        <authorList>
            <person name="Ovchinnikova A.A."/>
            <person name="Vetrova A.A."/>
            <person name="Filonov A.E."/>
            <person name="Boronin A.M."/>
        </authorList>
    </citation>
    <scope>NUCLEOTIDE SEQUENCE [LARGE SCALE GENOMIC DNA]</scope>
    <source>
        <strain evidence="1 2">BS3701</strain>
    </source>
</reference>
<evidence type="ECO:0000313" key="2">
    <source>
        <dbReference type="Proteomes" id="UP000510934"/>
    </source>
</evidence>
<proteinExistence type="predicted"/>
<dbReference type="RefSeq" id="WP_047603375.1">
    <property type="nucleotide sequence ID" value="NZ_CP059052.1"/>
</dbReference>
<dbReference type="EMBL" id="CP059052">
    <property type="protein sequence ID" value="QLJ14993.1"/>
    <property type="molecule type" value="Genomic_DNA"/>
</dbReference>
<dbReference type="Proteomes" id="UP000510934">
    <property type="component" value="Chromosome"/>
</dbReference>
<accession>A0A7D5VYD3</accession>
<sequence>MDNNWGTGRAGGGLDGGYTGSLDHAISNLHVGRSQGRQQGRKEGFDEGRSQGYAQGWDAGVACANQKLEPLRGYVRQYFEEAVQLRAVVQRQKTIIDLMYQQLSQVAGAAKRAEAKPTASESEAFAALQSSNELLQARLEVMDMHYAAALEQSRLRQLQYKRSLVFMRAVQGLLEELVRGDNPEARDIRQRFVKRYQDQVARDLRAGEIQVAPELDEVFGKQLPETQRFIMDMLQSAAPEQDGDESAPAP</sequence>
<evidence type="ECO:0000313" key="1">
    <source>
        <dbReference type="EMBL" id="QLJ14993.1"/>
    </source>
</evidence>
<evidence type="ECO:0008006" key="3">
    <source>
        <dbReference type="Google" id="ProtNLM"/>
    </source>
</evidence>
<gene>
    <name evidence="1" type="ORF">H0H12_03305</name>
</gene>